<dbReference type="Proteomes" id="UP001590950">
    <property type="component" value="Unassembled WGS sequence"/>
</dbReference>
<accession>A0ABR4A3R7</accession>
<gene>
    <name evidence="4" type="ORF">N7G274_006546</name>
</gene>
<evidence type="ECO:0000259" key="3">
    <source>
        <dbReference type="Pfam" id="PF20237"/>
    </source>
</evidence>
<dbReference type="PANTHER" id="PTHR34502:SF4">
    <property type="entry name" value="DUF6594 DOMAIN-CONTAINING PROTEIN"/>
    <property type="match status" value="1"/>
</dbReference>
<dbReference type="InterPro" id="IPR046529">
    <property type="entry name" value="DUF6594"/>
</dbReference>
<feature type="transmembrane region" description="Helical" evidence="2">
    <location>
        <begin position="345"/>
        <end position="365"/>
    </location>
</feature>
<keyword evidence="2" id="KW-1133">Transmembrane helix</keyword>
<feature type="transmembrane region" description="Helical" evidence="2">
    <location>
        <begin position="317"/>
        <end position="339"/>
    </location>
</feature>
<feature type="compositionally biased region" description="Polar residues" evidence="1">
    <location>
        <begin position="29"/>
        <end position="40"/>
    </location>
</feature>
<evidence type="ECO:0000313" key="5">
    <source>
        <dbReference type="Proteomes" id="UP001590950"/>
    </source>
</evidence>
<feature type="region of interest" description="Disordered" evidence="1">
    <location>
        <begin position="25"/>
        <end position="50"/>
    </location>
</feature>
<reference evidence="4 5" key="1">
    <citation type="submission" date="2024-09" db="EMBL/GenBank/DDBJ databases">
        <title>Rethinking Asexuality: The Enigmatic Case of Functional Sexual Genes in Lepraria (Stereocaulaceae).</title>
        <authorList>
            <person name="Doellman M."/>
            <person name="Sun Y."/>
            <person name="Barcenas-Pena A."/>
            <person name="Lumbsch H.T."/>
            <person name="Grewe F."/>
        </authorList>
    </citation>
    <scope>NUCLEOTIDE SEQUENCE [LARGE SCALE GENOMIC DNA]</scope>
    <source>
        <strain evidence="4 5">Mercado 3170</strain>
    </source>
</reference>
<feature type="compositionally biased region" description="Low complexity" evidence="1">
    <location>
        <begin position="41"/>
        <end position="50"/>
    </location>
</feature>
<keyword evidence="5" id="KW-1185">Reference proteome</keyword>
<dbReference type="EMBL" id="JBEFKJ010000020">
    <property type="protein sequence ID" value="KAL2040567.1"/>
    <property type="molecule type" value="Genomic_DNA"/>
</dbReference>
<sequence length="368" mass="42045">MGSNAQPAIMLSDLQLLNNAHGISGGYVQPSSGPAPQNIGQHHPQQYQAPPQQYQQAVHYQTPLHPIVDSGGAQYTVANSQKPTLDEADHQPWRYRGYPAMCKWMASDNDFFVLRRFGQVAARVLLRMQDRIAKLEEDLRCLDQVCMKAGLNNGTFRYEPKLEREDILDELCWRLEQYQRFYLDHSQMKARPDATDFQISNVKRWIEGANIKVIQQEEQQFLEKAGDLVPIVPKDRTPLRRFIDRFKLLRLLSCFRERKKSEREYDPEDFERRTTVYDNDPAVDKFVTCATIFLGLGMLIGPLWWLQQLANYNNLKFRLAVITAFLMVFAVALSILTVAKPFDVLAASAAYGAVLMVFMQLGSAAGGH</sequence>
<comment type="caution">
    <text evidence="4">The sequence shown here is derived from an EMBL/GenBank/DDBJ whole genome shotgun (WGS) entry which is preliminary data.</text>
</comment>
<dbReference type="PANTHER" id="PTHR34502">
    <property type="entry name" value="DUF6594 DOMAIN-CONTAINING PROTEIN-RELATED"/>
    <property type="match status" value="1"/>
</dbReference>
<keyword evidence="2" id="KW-0812">Transmembrane</keyword>
<protein>
    <recommendedName>
        <fullName evidence="3">DUF6594 domain-containing protein</fullName>
    </recommendedName>
</protein>
<name>A0ABR4A3R7_9LECA</name>
<keyword evidence="2" id="KW-0472">Membrane</keyword>
<evidence type="ECO:0000313" key="4">
    <source>
        <dbReference type="EMBL" id="KAL2040567.1"/>
    </source>
</evidence>
<evidence type="ECO:0000256" key="2">
    <source>
        <dbReference type="SAM" id="Phobius"/>
    </source>
</evidence>
<evidence type="ECO:0000256" key="1">
    <source>
        <dbReference type="SAM" id="MobiDB-lite"/>
    </source>
</evidence>
<feature type="domain" description="DUF6594" evidence="3">
    <location>
        <begin position="98"/>
        <end position="356"/>
    </location>
</feature>
<dbReference type="Pfam" id="PF20237">
    <property type="entry name" value="DUF6594"/>
    <property type="match status" value="1"/>
</dbReference>
<feature type="transmembrane region" description="Helical" evidence="2">
    <location>
        <begin position="285"/>
        <end position="305"/>
    </location>
</feature>
<proteinExistence type="predicted"/>
<organism evidence="4 5">
    <name type="scientific">Stereocaulon virgatum</name>
    <dbReference type="NCBI Taxonomy" id="373712"/>
    <lineage>
        <taxon>Eukaryota</taxon>
        <taxon>Fungi</taxon>
        <taxon>Dikarya</taxon>
        <taxon>Ascomycota</taxon>
        <taxon>Pezizomycotina</taxon>
        <taxon>Lecanoromycetes</taxon>
        <taxon>OSLEUM clade</taxon>
        <taxon>Lecanoromycetidae</taxon>
        <taxon>Lecanorales</taxon>
        <taxon>Lecanorineae</taxon>
        <taxon>Stereocaulaceae</taxon>
        <taxon>Stereocaulon</taxon>
    </lineage>
</organism>